<feature type="region of interest" description="Disordered" evidence="1">
    <location>
        <begin position="302"/>
        <end position="355"/>
    </location>
</feature>
<dbReference type="EMBL" id="KZ293668">
    <property type="protein sequence ID" value="PBK89614.1"/>
    <property type="molecule type" value="Genomic_DNA"/>
</dbReference>
<dbReference type="InterPro" id="IPR036910">
    <property type="entry name" value="HMG_box_dom_sf"/>
</dbReference>
<evidence type="ECO:0000313" key="2">
    <source>
        <dbReference type="EMBL" id="PBK89614.1"/>
    </source>
</evidence>
<evidence type="ECO:0000313" key="3">
    <source>
        <dbReference type="Proteomes" id="UP000217790"/>
    </source>
</evidence>
<dbReference type="SUPFAM" id="SSF47095">
    <property type="entry name" value="HMG-box"/>
    <property type="match status" value="1"/>
</dbReference>
<dbReference type="OrthoDB" id="2967858at2759"/>
<evidence type="ECO:0000256" key="1">
    <source>
        <dbReference type="SAM" id="MobiDB-lite"/>
    </source>
</evidence>
<dbReference type="AlphaFoldDB" id="A0A2H3D778"/>
<sequence>MAHYALFPGDLALSHNGSLTLPATRTSNATTSLPSVAAAQPYRIPRRHPRERDSFTIFLDVLIAMYKSRLPTQRTEARRIARTFWNGLPREEQLFYETLARQEREDYERDDAAPALQHRVSARDSGLRSSRGRQMVSSRSVVDRDLSHWPAAQVDSQAFVNRAPTITPTVAPGIPRVQYPNSFMMNVNTDLVAHHVYTTEGQAMIDLQHGQATQGMPTSHQWPASTSIPTAVTETSISDSQIHNSVSYYHDASGQSFGIMNQTAIPQHLPSAPVVAPVAHRPNPVTVLFTHHQLDGNIYNHNNGWGEPSTSHASTSSSVEVGSSAYYEHPAENTWDDSRDRQHQLWSSGYSGQLS</sequence>
<organism evidence="2 3">
    <name type="scientific">Armillaria gallica</name>
    <name type="common">Bulbous honey fungus</name>
    <name type="synonym">Armillaria bulbosa</name>
    <dbReference type="NCBI Taxonomy" id="47427"/>
    <lineage>
        <taxon>Eukaryota</taxon>
        <taxon>Fungi</taxon>
        <taxon>Dikarya</taxon>
        <taxon>Basidiomycota</taxon>
        <taxon>Agaricomycotina</taxon>
        <taxon>Agaricomycetes</taxon>
        <taxon>Agaricomycetidae</taxon>
        <taxon>Agaricales</taxon>
        <taxon>Marasmiineae</taxon>
        <taxon>Physalacriaceae</taxon>
        <taxon>Armillaria</taxon>
    </lineage>
</organism>
<dbReference type="InParanoid" id="A0A2H3D778"/>
<proteinExistence type="predicted"/>
<feature type="region of interest" description="Disordered" evidence="1">
    <location>
        <begin position="107"/>
        <end position="136"/>
    </location>
</feature>
<name>A0A2H3D778_ARMGA</name>
<reference evidence="3" key="1">
    <citation type="journal article" date="2017" name="Nat. Ecol. Evol.">
        <title>Genome expansion and lineage-specific genetic innovations in the forest pathogenic fungi Armillaria.</title>
        <authorList>
            <person name="Sipos G."/>
            <person name="Prasanna A.N."/>
            <person name="Walter M.C."/>
            <person name="O'Connor E."/>
            <person name="Balint B."/>
            <person name="Krizsan K."/>
            <person name="Kiss B."/>
            <person name="Hess J."/>
            <person name="Varga T."/>
            <person name="Slot J."/>
            <person name="Riley R."/>
            <person name="Boka B."/>
            <person name="Rigling D."/>
            <person name="Barry K."/>
            <person name="Lee J."/>
            <person name="Mihaltcheva S."/>
            <person name="LaButti K."/>
            <person name="Lipzen A."/>
            <person name="Waldron R."/>
            <person name="Moloney N.M."/>
            <person name="Sperisen C."/>
            <person name="Kredics L."/>
            <person name="Vagvoelgyi C."/>
            <person name="Patrignani A."/>
            <person name="Fitzpatrick D."/>
            <person name="Nagy I."/>
            <person name="Doyle S."/>
            <person name="Anderson J.B."/>
            <person name="Grigoriev I.V."/>
            <person name="Gueldener U."/>
            <person name="Muensterkoetter M."/>
            <person name="Nagy L.G."/>
        </authorList>
    </citation>
    <scope>NUCLEOTIDE SEQUENCE [LARGE SCALE GENOMIC DNA]</scope>
    <source>
        <strain evidence="3">Ar21-2</strain>
    </source>
</reference>
<protein>
    <recommendedName>
        <fullName evidence="4">HMG box domain-containing protein</fullName>
    </recommendedName>
</protein>
<feature type="compositionally biased region" description="Polar residues" evidence="1">
    <location>
        <begin position="344"/>
        <end position="355"/>
    </location>
</feature>
<evidence type="ECO:0008006" key="4">
    <source>
        <dbReference type="Google" id="ProtNLM"/>
    </source>
</evidence>
<dbReference type="Proteomes" id="UP000217790">
    <property type="component" value="Unassembled WGS sequence"/>
</dbReference>
<feature type="compositionally biased region" description="Low complexity" evidence="1">
    <location>
        <begin position="306"/>
        <end position="325"/>
    </location>
</feature>
<dbReference type="OMA" id="TSHQWPA"/>
<gene>
    <name evidence="2" type="ORF">ARMGADRAFT_1033149</name>
</gene>
<keyword evidence="3" id="KW-1185">Reference proteome</keyword>
<accession>A0A2H3D778</accession>